<dbReference type="InterPro" id="IPR002656">
    <property type="entry name" value="Acyl_transf_3_dom"/>
</dbReference>
<proteinExistence type="predicted"/>
<feature type="compositionally biased region" description="Pro residues" evidence="1">
    <location>
        <begin position="1"/>
        <end position="30"/>
    </location>
</feature>
<evidence type="ECO:0000256" key="1">
    <source>
        <dbReference type="SAM" id="MobiDB-lite"/>
    </source>
</evidence>
<feature type="transmembrane region" description="Helical" evidence="2">
    <location>
        <begin position="206"/>
        <end position="224"/>
    </location>
</feature>
<evidence type="ECO:0000313" key="5">
    <source>
        <dbReference type="Proteomes" id="UP001501138"/>
    </source>
</evidence>
<feature type="transmembrane region" description="Helical" evidence="2">
    <location>
        <begin position="178"/>
        <end position="199"/>
    </location>
</feature>
<dbReference type="Proteomes" id="UP001501138">
    <property type="component" value="Unassembled WGS sequence"/>
</dbReference>
<gene>
    <name evidence="4" type="ORF">GCM10009809_02850</name>
</gene>
<feature type="domain" description="Acyltransferase 3" evidence="3">
    <location>
        <begin position="54"/>
        <end position="417"/>
    </location>
</feature>
<accession>A0ABP4UTH4</accession>
<name>A0ABP4UTH4_9MICO</name>
<evidence type="ECO:0000313" key="4">
    <source>
        <dbReference type="EMBL" id="GAA1709904.1"/>
    </source>
</evidence>
<feature type="compositionally biased region" description="Low complexity" evidence="1">
    <location>
        <begin position="37"/>
        <end position="49"/>
    </location>
</feature>
<evidence type="ECO:0000259" key="3">
    <source>
        <dbReference type="Pfam" id="PF01757"/>
    </source>
</evidence>
<feature type="transmembrane region" description="Helical" evidence="2">
    <location>
        <begin position="367"/>
        <end position="386"/>
    </location>
</feature>
<keyword evidence="2" id="KW-1133">Transmembrane helix</keyword>
<keyword evidence="2" id="KW-0472">Membrane</keyword>
<sequence length="433" mass="45091">MAVVAPAPPISRPVPQPAAPPGRQPAPPPAGRHAVGDPRSAGSAPSSARAPRDPFVDAVRAIGTLGVVLLHWLMAEAARDGTTLRVGNALGHGGAWILTWAQPLALLFFAAGASAAYQRLATVTAGRGWGGVFVGRFRATARPVGAFVAAWGVGVAALLAAGVPDDAVWRMARMAPQLLWFLAVWVALMALTPVLQAAWRRWRWGALGVAVALPLAVDGLRFGLPGEPTAVLAWANVILAWAAPFLAGVAYATERAAGRRPGAVRAARTRGHRVPAADGRAGHLLLAVGVVAGLAAAAALVAVGPYPPSMIGLPGDEISNLGPPTAPVVAHAVALVCAALLARDAVVRRASSRRGRRVVASLAGRSMTVYLWHLTAMFTVVGVALLGLGQQLPAAWGADWWASRPVWFAAYLLVLLVLVRLFGRFEDRPRRVL</sequence>
<feature type="transmembrane region" description="Helical" evidence="2">
    <location>
        <begin position="58"/>
        <end position="75"/>
    </location>
</feature>
<feature type="transmembrane region" description="Helical" evidence="2">
    <location>
        <begin position="326"/>
        <end position="346"/>
    </location>
</feature>
<keyword evidence="4" id="KW-0808">Transferase</keyword>
<evidence type="ECO:0000256" key="2">
    <source>
        <dbReference type="SAM" id="Phobius"/>
    </source>
</evidence>
<dbReference type="RefSeq" id="WP_344244915.1">
    <property type="nucleotide sequence ID" value="NZ_BAAAPM010000002.1"/>
</dbReference>
<protein>
    <submittedName>
        <fullName evidence="4">Acyltransferase</fullName>
    </submittedName>
</protein>
<feature type="transmembrane region" description="Helical" evidence="2">
    <location>
        <begin position="406"/>
        <end position="423"/>
    </location>
</feature>
<feature type="transmembrane region" description="Helical" evidence="2">
    <location>
        <begin position="284"/>
        <end position="306"/>
    </location>
</feature>
<organism evidence="4 5">
    <name type="scientific">Isoptericola hypogeus</name>
    <dbReference type="NCBI Taxonomy" id="300179"/>
    <lineage>
        <taxon>Bacteria</taxon>
        <taxon>Bacillati</taxon>
        <taxon>Actinomycetota</taxon>
        <taxon>Actinomycetes</taxon>
        <taxon>Micrococcales</taxon>
        <taxon>Promicromonosporaceae</taxon>
        <taxon>Isoptericola</taxon>
    </lineage>
</organism>
<dbReference type="EMBL" id="BAAAPM010000002">
    <property type="protein sequence ID" value="GAA1709904.1"/>
    <property type="molecule type" value="Genomic_DNA"/>
</dbReference>
<feature type="region of interest" description="Disordered" evidence="1">
    <location>
        <begin position="1"/>
        <end position="51"/>
    </location>
</feature>
<comment type="caution">
    <text evidence="4">The sequence shown here is derived from an EMBL/GenBank/DDBJ whole genome shotgun (WGS) entry which is preliminary data.</text>
</comment>
<reference evidence="5" key="1">
    <citation type="journal article" date="2019" name="Int. J. Syst. Evol. Microbiol.">
        <title>The Global Catalogue of Microorganisms (GCM) 10K type strain sequencing project: providing services to taxonomists for standard genome sequencing and annotation.</title>
        <authorList>
            <consortium name="The Broad Institute Genomics Platform"/>
            <consortium name="The Broad Institute Genome Sequencing Center for Infectious Disease"/>
            <person name="Wu L."/>
            <person name="Ma J."/>
        </authorList>
    </citation>
    <scope>NUCLEOTIDE SEQUENCE [LARGE SCALE GENOMIC DNA]</scope>
    <source>
        <strain evidence="5">JCM 15589</strain>
    </source>
</reference>
<feature type="transmembrane region" description="Helical" evidence="2">
    <location>
        <begin position="230"/>
        <end position="252"/>
    </location>
</feature>
<feature type="transmembrane region" description="Helical" evidence="2">
    <location>
        <begin position="144"/>
        <end position="163"/>
    </location>
</feature>
<keyword evidence="2" id="KW-0812">Transmembrane</keyword>
<dbReference type="Pfam" id="PF01757">
    <property type="entry name" value="Acyl_transf_3"/>
    <property type="match status" value="1"/>
</dbReference>
<keyword evidence="4" id="KW-0012">Acyltransferase</keyword>
<feature type="transmembrane region" description="Helical" evidence="2">
    <location>
        <begin position="95"/>
        <end position="117"/>
    </location>
</feature>
<keyword evidence="5" id="KW-1185">Reference proteome</keyword>
<dbReference type="GO" id="GO:0016746">
    <property type="term" value="F:acyltransferase activity"/>
    <property type="evidence" value="ECO:0007669"/>
    <property type="project" value="UniProtKB-KW"/>
</dbReference>